<feature type="domain" description="P-type ATPase A" evidence="13">
    <location>
        <begin position="248"/>
        <end position="348"/>
    </location>
</feature>
<dbReference type="InterPro" id="IPR023214">
    <property type="entry name" value="HAD_sf"/>
</dbReference>
<dbReference type="NCBIfam" id="TIGR01525">
    <property type="entry name" value="ATPase-IB_hvy"/>
    <property type="match status" value="1"/>
</dbReference>
<keyword evidence="6 11" id="KW-0067">ATP-binding</keyword>
<dbReference type="SUPFAM" id="SSF81653">
    <property type="entry name" value="Calcium ATPase, transduction domain A"/>
    <property type="match status" value="1"/>
</dbReference>
<dbReference type="InterPro" id="IPR044492">
    <property type="entry name" value="P_typ_ATPase_HD_dom"/>
</dbReference>
<keyword evidence="10 11" id="KW-0472">Membrane</keyword>
<dbReference type="Gene3D" id="3.40.1110.10">
    <property type="entry name" value="Calcium-transporting ATPase, cytoplasmic domain N"/>
    <property type="match status" value="1"/>
</dbReference>
<dbReference type="SUPFAM" id="SSF56784">
    <property type="entry name" value="HAD-like"/>
    <property type="match status" value="1"/>
</dbReference>
<dbReference type="Gene3D" id="3.40.50.1000">
    <property type="entry name" value="HAD superfamily/HAD-like"/>
    <property type="match status" value="1"/>
</dbReference>
<dbReference type="SFLD" id="SFLDG00002">
    <property type="entry name" value="C1.7:_P-type_atpase_like"/>
    <property type="match status" value="1"/>
</dbReference>
<evidence type="ECO:0000256" key="4">
    <source>
        <dbReference type="ARBA" id="ARBA00022723"/>
    </source>
</evidence>
<dbReference type="PRINTS" id="PR00120">
    <property type="entry name" value="HATPASE"/>
</dbReference>
<feature type="transmembrane region" description="Helical" evidence="11">
    <location>
        <begin position="364"/>
        <end position="385"/>
    </location>
</feature>
<dbReference type="InterPro" id="IPR051949">
    <property type="entry name" value="Cation_Transport_ATPase"/>
</dbReference>
<dbReference type="Gene3D" id="2.70.150.10">
    <property type="entry name" value="Calcium-transporting ATPase, cytoplasmic transduction domain A"/>
    <property type="match status" value="1"/>
</dbReference>
<feature type="transmembrane region" description="Helical" evidence="11">
    <location>
        <begin position="194"/>
        <end position="212"/>
    </location>
</feature>
<accession>A0A8J7MEG5</accession>
<dbReference type="EMBL" id="JAENIM010000045">
    <property type="protein sequence ID" value="MBK1792429.1"/>
    <property type="molecule type" value="Genomic_DNA"/>
</dbReference>
<organism evidence="14 15">
    <name type="scientific">Persicirhabdus sediminis</name>
    <dbReference type="NCBI Taxonomy" id="454144"/>
    <lineage>
        <taxon>Bacteria</taxon>
        <taxon>Pseudomonadati</taxon>
        <taxon>Verrucomicrobiota</taxon>
        <taxon>Verrucomicrobiia</taxon>
        <taxon>Verrucomicrobiales</taxon>
        <taxon>Verrucomicrobiaceae</taxon>
        <taxon>Persicirhabdus</taxon>
    </lineage>
</organism>
<evidence type="ECO:0000313" key="15">
    <source>
        <dbReference type="Proteomes" id="UP000624703"/>
    </source>
</evidence>
<dbReference type="SUPFAM" id="SSF81665">
    <property type="entry name" value="Calcium ATPase, transmembrane domain M"/>
    <property type="match status" value="1"/>
</dbReference>
<comment type="subcellular location">
    <subcellularLocation>
        <location evidence="11">Cell membrane</location>
    </subcellularLocation>
    <subcellularLocation>
        <location evidence="1">Membrane</location>
        <topology evidence="1">Multi-pass membrane protein</topology>
    </subcellularLocation>
</comment>
<dbReference type="SFLD" id="SFLDF00027">
    <property type="entry name" value="p-type_atpase"/>
    <property type="match status" value="1"/>
</dbReference>
<sequence length="760" mass="82518">MAKLSMAMGETEQGRGDGLNDSLAEERLRDFMYDEPQLEALEISQKNKQVRFATVGEIDEVELRHRIELVLREMEERFGQLGKLHLSSDARMRVRSDDESLLIEKPTCPTAAQLMVWREVAWPSELRQEDDEDEWREMAVFAAICGAAGLTGYVLGYMEMVPQWVSVLCYVIAMLVGGWDAAQDTWQLLKKRQLDIHFLMLAVAVGASSVGAWGEGALLLFLFSSSGAMEHFALYRTRREINSLFTAAPKEALVVDENGAEHALAVDKIQPGAVVKVRPGDVFPLDAEIISGETAADESNLTGEATPVQKQLGDEVYGGTLNLWGAVKAIVRKRASESSLQKIIRLIQHAQASKAPSQSFTDRFGSGYTVLVLSITTAMFFVWWLGFGVAPFESTESSYSAFYRAMALLVVVSPCALVLSIPSAILAAIAWGAKHGVLFRGGAAVEKLAEIDVVALDKTGTLTTGALQVEELVSYPAGHENRMLELACALEANSTHPIARAIIDYGKSQQVAEVELKNFQSLTGMGVRGVAEEGEVMLGRRDLLLDGPLSQLVESAPEPPVGHTEVWMITPEAAGRFLLRDEIRSSSRSVLASLKHMGVHPAMLTGDRIEAAHEVANELGLEEADVHAGLFPEDKVALIQRYTSEGRKVAMVGDGVNDAPSLAAAYVSVAMGGRGSDAALEQSEVVLMNDRIEGFLDALALSKKARRIIRQNLVISLGTVILMLVIALFGALPLSLGVFAHEGSTVLVCLNSLRLLFSRS</sequence>
<dbReference type="GO" id="GO:0046872">
    <property type="term" value="F:metal ion binding"/>
    <property type="evidence" value="ECO:0007669"/>
    <property type="project" value="UniProtKB-KW"/>
</dbReference>
<dbReference type="Pfam" id="PF00122">
    <property type="entry name" value="E1-E2_ATPase"/>
    <property type="match status" value="1"/>
</dbReference>
<dbReference type="AlphaFoldDB" id="A0A8J7MEG5"/>
<dbReference type="InterPro" id="IPR059000">
    <property type="entry name" value="ATPase_P-type_domA"/>
</dbReference>
<evidence type="ECO:0000256" key="7">
    <source>
        <dbReference type="ARBA" id="ARBA00022842"/>
    </source>
</evidence>
<evidence type="ECO:0000256" key="5">
    <source>
        <dbReference type="ARBA" id="ARBA00022741"/>
    </source>
</evidence>
<dbReference type="NCBIfam" id="TIGR01494">
    <property type="entry name" value="ATPase_P-type"/>
    <property type="match status" value="1"/>
</dbReference>
<dbReference type="GO" id="GO:0016887">
    <property type="term" value="F:ATP hydrolysis activity"/>
    <property type="evidence" value="ECO:0007669"/>
    <property type="project" value="InterPro"/>
</dbReference>
<keyword evidence="15" id="KW-1185">Reference proteome</keyword>
<dbReference type="InterPro" id="IPR008250">
    <property type="entry name" value="ATPase_P-typ_transduc_dom_A_sf"/>
</dbReference>
<evidence type="ECO:0000259" key="13">
    <source>
        <dbReference type="Pfam" id="PF00122"/>
    </source>
</evidence>
<comment type="similarity">
    <text evidence="2 11">Belongs to the cation transport ATPase (P-type) (TC 3.A.3) family. Type IB subfamily.</text>
</comment>
<evidence type="ECO:0000256" key="1">
    <source>
        <dbReference type="ARBA" id="ARBA00004141"/>
    </source>
</evidence>
<feature type="transmembrane region" description="Helical" evidence="11">
    <location>
        <begin position="405"/>
        <end position="431"/>
    </location>
</feature>
<keyword evidence="5 11" id="KW-0547">Nucleotide-binding</keyword>
<keyword evidence="8" id="KW-1278">Translocase</keyword>
<dbReference type="GO" id="GO:0030001">
    <property type="term" value="P:metal ion transport"/>
    <property type="evidence" value="ECO:0007669"/>
    <property type="project" value="UniProtKB-ARBA"/>
</dbReference>
<dbReference type="InterPro" id="IPR023298">
    <property type="entry name" value="ATPase_P-typ_TM_dom_sf"/>
</dbReference>
<keyword evidence="3 11" id="KW-0812">Transmembrane</keyword>
<dbReference type="FunFam" id="2.70.150.10:FF:000002">
    <property type="entry name" value="Copper-transporting ATPase 1, putative"/>
    <property type="match status" value="1"/>
</dbReference>
<feature type="transmembrane region" description="Helical" evidence="11">
    <location>
        <begin position="713"/>
        <end position="732"/>
    </location>
</feature>
<keyword evidence="11" id="KW-1003">Cell membrane</keyword>
<proteinExistence type="inferred from homology"/>
<keyword evidence="7" id="KW-0460">Magnesium</keyword>
<comment type="caution">
    <text evidence="14">The sequence shown here is derived from an EMBL/GenBank/DDBJ whole genome shotgun (WGS) entry which is preliminary data.</text>
</comment>
<evidence type="ECO:0000256" key="11">
    <source>
        <dbReference type="RuleBase" id="RU362081"/>
    </source>
</evidence>
<feature type="region of interest" description="Disordered" evidence="12">
    <location>
        <begin position="1"/>
        <end position="21"/>
    </location>
</feature>
<keyword evidence="9 11" id="KW-1133">Transmembrane helix</keyword>
<feature type="transmembrane region" description="Helical" evidence="11">
    <location>
        <begin position="164"/>
        <end position="182"/>
    </location>
</feature>
<feature type="transmembrane region" description="Helical" evidence="11">
    <location>
        <begin position="138"/>
        <end position="158"/>
    </location>
</feature>
<dbReference type="InterPro" id="IPR036412">
    <property type="entry name" value="HAD-like_sf"/>
</dbReference>
<dbReference type="Proteomes" id="UP000624703">
    <property type="component" value="Unassembled WGS sequence"/>
</dbReference>
<evidence type="ECO:0000256" key="2">
    <source>
        <dbReference type="ARBA" id="ARBA00006024"/>
    </source>
</evidence>
<dbReference type="InterPro" id="IPR018303">
    <property type="entry name" value="ATPase_P-typ_P_site"/>
</dbReference>
<gene>
    <name evidence="14" type="ORF">JIN82_14795</name>
</gene>
<evidence type="ECO:0000256" key="3">
    <source>
        <dbReference type="ARBA" id="ARBA00022692"/>
    </source>
</evidence>
<dbReference type="GO" id="GO:0019829">
    <property type="term" value="F:ATPase-coupled monoatomic cation transmembrane transporter activity"/>
    <property type="evidence" value="ECO:0007669"/>
    <property type="project" value="InterPro"/>
</dbReference>
<dbReference type="InterPro" id="IPR023299">
    <property type="entry name" value="ATPase_P-typ_cyto_dom_N"/>
</dbReference>
<dbReference type="InterPro" id="IPR027256">
    <property type="entry name" value="P-typ_ATPase_IB"/>
</dbReference>
<dbReference type="InterPro" id="IPR001757">
    <property type="entry name" value="P_typ_ATPase"/>
</dbReference>
<protein>
    <submittedName>
        <fullName evidence="14">Cation-translocating P-type ATPase</fullName>
    </submittedName>
</protein>
<dbReference type="PANTHER" id="PTHR43079">
    <property type="entry name" value="PROBABLE CADMIUM/ZINC-TRANSPORTING ATPASE HMA1"/>
    <property type="match status" value="1"/>
</dbReference>
<dbReference type="PRINTS" id="PR00119">
    <property type="entry name" value="CATATPASE"/>
</dbReference>
<dbReference type="GO" id="GO:0005886">
    <property type="term" value="C:plasma membrane"/>
    <property type="evidence" value="ECO:0007669"/>
    <property type="project" value="UniProtKB-SubCell"/>
</dbReference>
<evidence type="ECO:0000256" key="9">
    <source>
        <dbReference type="ARBA" id="ARBA00022989"/>
    </source>
</evidence>
<name>A0A8J7MEG5_9BACT</name>
<dbReference type="PANTHER" id="PTHR43079:SF1">
    <property type="entry name" value="CADMIUM_ZINC-TRANSPORTING ATPASE HMA1, CHLOROPLASTIC-RELATED"/>
    <property type="match status" value="1"/>
</dbReference>
<reference evidence="14" key="1">
    <citation type="submission" date="2021-01" db="EMBL/GenBank/DDBJ databases">
        <title>Modified the classification status of verrucomicrobia.</title>
        <authorList>
            <person name="Feng X."/>
        </authorList>
    </citation>
    <scope>NUCLEOTIDE SEQUENCE</scope>
    <source>
        <strain evidence="14">_KCTC 22039</strain>
    </source>
</reference>
<evidence type="ECO:0000313" key="14">
    <source>
        <dbReference type="EMBL" id="MBK1792429.1"/>
    </source>
</evidence>
<dbReference type="PROSITE" id="PS00154">
    <property type="entry name" value="ATPASE_E1_E2"/>
    <property type="match status" value="1"/>
</dbReference>
<dbReference type="GO" id="GO:0005524">
    <property type="term" value="F:ATP binding"/>
    <property type="evidence" value="ECO:0007669"/>
    <property type="project" value="UniProtKB-UniRule"/>
</dbReference>
<dbReference type="RefSeq" id="WP_200312441.1">
    <property type="nucleotide sequence ID" value="NZ_JAENIM010000045.1"/>
</dbReference>
<evidence type="ECO:0000256" key="6">
    <source>
        <dbReference type="ARBA" id="ARBA00022840"/>
    </source>
</evidence>
<evidence type="ECO:0000256" key="8">
    <source>
        <dbReference type="ARBA" id="ARBA00022967"/>
    </source>
</evidence>
<dbReference type="SFLD" id="SFLDS00003">
    <property type="entry name" value="Haloacid_Dehalogenase"/>
    <property type="match status" value="1"/>
</dbReference>
<evidence type="ECO:0000256" key="10">
    <source>
        <dbReference type="ARBA" id="ARBA00023136"/>
    </source>
</evidence>
<keyword evidence="4 11" id="KW-0479">Metal-binding</keyword>
<evidence type="ECO:0000256" key="12">
    <source>
        <dbReference type="SAM" id="MobiDB-lite"/>
    </source>
</evidence>
<dbReference type="Pfam" id="PF00702">
    <property type="entry name" value="Hydrolase"/>
    <property type="match status" value="1"/>
</dbReference>